<dbReference type="InterPro" id="IPR004274">
    <property type="entry name" value="FCP1_dom"/>
</dbReference>
<dbReference type="SMART" id="SM00577">
    <property type="entry name" value="CPDc"/>
    <property type="match status" value="1"/>
</dbReference>
<feature type="compositionally biased region" description="Basic residues" evidence="1">
    <location>
        <begin position="506"/>
        <end position="515"/>
    </location>
</feature>
<feature type="region of interest" description="Disordered" evidence="1">
    <location>
        <begin position="205"/>
        <end position="301"/>
    </location>
</feature>
<proteinExistence type="predicted"/>
<dbReference type="FunFam" id="3.40.50.1000:FF:000257">
    <property type="entry name" value="Haloacid dehalogenase-like hydrolase (HAD) superfamily protein"/>
    <property type="match status" value="1"/>
</dbReference>
<gene>
    <name evidence="3" type="ORF">O6P43_022923</name>
</gene>
<evidence type="ECO:0000313" key="4">
    <source>
        <dbReference type="Proteomes" id="UP001163823"/>
    </source>
</evidence>
<reference evidence="3" key="1">
    <citation type="journal article" date="2023" name="Science">
        <title>Elucidation of the pathway for biosynthesis of saponin adjuvants from the soapbark tree.</title>
        <authorList>
            <person name="Reed J."/>
            <person name="Orme A."/>
            <person name="El-Demerdash A."/>
            <person name="Owen C."/>
            <person name="Martin L.B.B."/>
            <person name="Misra R.C."/>
            <person name="Kikuchi S."/>
            <person name="Rejzek M."/>
            <person name="Martin A.C."/>
            <person name="Harkess A."/>
            <person name="Leebens-Mack J."/>
            <person name="Louveau T."/>
            <person name="Stephenson M.J."/>
            <person name="Osbourn A."/>
        </authorList>
    </citation>
    <scope>NUCLEOTIDE SEQUENCE</scope>
    <source>
        <strain evidence="3">S10</strain>
    </source>
</reference>
<feature type="region of interest" description="Disordered" evidence="1">
    <location>
        <begin position="1"/>
        <end position="168"/>
    </location>
</feature>
<dbReference type="SUPFAM" id="SSF56784">
    <property type="entry name" value="HAD-like"/>
    <property type="match status" value="1"/>
</dbReference>
<evidence type="ECO:0000259" key="2">
    <source>
        <dbReference type="PROSITE" id="PS50969"/>
    </source>
</evidence>
<accession>A0AAD7LG60</accession>
<feature type="region of interest" description="Disordered" evidence="1">
    <location>
        <begin position="418"/>
        <end position="453"/>
    </location>
</feature>
<evidence type="ECO:0000256" key="1">
    <source>
        <dbReference type="SAM" id="MobiDB-lite"/>
    </source>
</evidence>
<sequence length="1079" mass="120775">MAKEVAVCDTQMNSCPEKKVKRQKRRHKVSQKPDDVQKADLGGHSVAKDTPMEPLANGIPEPNPAVNTEMDMSKKRKKKKKSYESVNLECDHSLSTPPTDTTAMEKVSECDCSQFTPSEPSVNGIPELDPADNTEMDMSMERKRKMKYKSQKNANLERDRSQSTPPMDTTAMEMVSEHDCSQVTPIEPPVNGILALDPAVNTEMVMSKKRKRKKKSRENVSLERDCLQSTQPTDTTAMEKVSEHDGSQATPIESPINGIPELDPAVNIEVDMPKKRKRKKKSQENVNLEFDCSHSTPPTDTTAMEKVLEHDDSQAIPIESPINGIPELDPAINTELNMSKKRKRRRKRKKRSQENVNLEHDSSQNNHPTDTKAVEKVSEYGCSEVTLPKDITATSKDSCIESSSMSDAVDLLQNSQLSKAHRRKMEKNQELRDKTLQGDVKGSEFSESTSPMDTSAMTKVLELDCSLGTPTPPVDTTATTKDSYVESTSMTNARDQQKNAQLIEGKKKRIRKKQLKDKTLQGGVKGSDCSQGLSSVITPVTVQHSHTEPPPIISLCGPHRNTEVSVSQRKKEKMQKTTYDAVDSNNNSSDLPGGTLLMKDTLPAMDISPKLPVECLSVEEETAQSSVNMSFFKEKNEGEEQNNMLKKDAQSDVTVCDLQRYELVSTKSINDNFLIPVDGICSIHNESISGAEKPNDVQEVKLDPDKIQKLKMQIRRLVQTHARKSIPSDTLRCSKEPSKEDVHRDASVNISVDEPFTVGLEENLQMTVLEDPVTSNGGTASEHMKLNEHNCEQRDVSVLPILEETIEENNRDDGKVESEREGHCSSTLAVLKDDVDIEITIEEGCHAQLLDCSPSGDSFSCTKKKLLILDVNGLLADFVPNVPEEHKADIMISQKAVFKRPFCDDFLQFCFDRFNVGVWSSRTKRNVDIAIKFLMGKSRSKLLFCWDQSHCTKTRFKTIENIDKPLVLKELKTLWEQRKPGLPWKKGDYNESNTLLLDDSPYKALCNPMNTAIFPYPYKYTDTNDASLGPGGDIRVYLEGLAMAEDVQKYVASHPFGQGPITESNPSWSFYRQVIVERA</sequence>
<name>A0AAD7LG60_QUISA</name>
<feature type="compositionally biased region" description="Basic and acidic residues" evidence="1">
    <location>
        <begin position="217"/>
        <end position="226"/>
    </location>
</feature>
<dbReference type="InterPro" id="IPR036412">
    <property type="entry name" value="HAD-like_sf"/>
</dbReference>
<organism evidence="3 4">
    <name type="scientific">Quillaja saponaria</name>
    <name type="common">Soap bark tree</name>
    <dbReference type="NCBI Taxonomy" id="32244"/>
    <lineage>
        <taxon>Eukaryota</taxon>
        <taxon>Viridiplantae</taxon>
        <taxon>Streptophyta</taxon>
        <taxon>Embryophyta</taxon>
        <taxon>Tracheophyta</taxon>
        <taxon>Spermatophyta</taxon>
        <taxon>Magnoliopsida</taxon>
        <taxon>eudicotyledons</taxon>
        <taxon>Gunneridae</taxon>
        <taxon>Pentapetalae</taxon>
        <taxon>rosids</taxon>
        <taxon>fabids</taxon>
        <taxon>Fabales</taxon>
        <taxon>Quillajaceae</taxon>
        <taxon>Quillaja</taxon>
    </lineage>
</organism>
<dbReference type="PANTHER" id="PTHR12210">
    <property type="entry name" value="DULLARD PROTEIN PHOSPHATASE"/>
    <property type="match status" value="1"/>
</dbReference>
<feature type="region of interest" description="Disordered" evidence="1">
    <location>
        <begin position="486"/>
        <end position="528"/>
    </location>
</feature>
<feature type="compositionally biased region" description="Basic and acidic residues" evidence="1">
    <location>
        <begin position="426"/>
        <end position="444"/>
    </location>
</feature>
<dbReference type="EMBL" id="JARAOO010000009">
    <property type="protein sequence ID" value="KAJ7956485.1"/>
    <property type="molecule type" value="Genomic_DNA"/>
</dbReference>
<dbReference type="Pfam" id="PF03031">
    <property type="entry name" value="NIF"/>
    <property type="match status" value="1"/>
</dbReference>
<feature type="compositionally biased region" description="Polar residues" evidence="1">
    <location>
        <begin position="93"/>
        <end position="102"/>
    </location>
</feature>
<protein>
    <submittedName>
        <fullName evidence="3">NLI interacting factor-like phosphatase</fullName>
    </submittedName>
</protein>
<feature type="region of interest" description="Disordered" evidence="1">
    <location>
        <begin position="317"/>
        <end position="374"/>
    </location>
</feature>
<dbReference type="Proteomes" id="UP001163823">
    <property type="component" value="Chromosome 9"/>
</dbReference>
<feature type="compositionally biased region" description="Basic residues" evidence="1">
    <location>
        <begin position="19"/>
        <end position="30"/>
    </location>
</feature>
<feature type="domain" description="FCP1 homology" evidence="2">
    <location>
        <begin position="860"/>
        <end position="1041"/>
    </location>
</feature>
<dbReference type="InterPro" id="IPR050365">
    <property type="entry name" value="TIM50"/>
</dbReference>
<dbReference type="KEGG" id="qsa:O6P43_022923"/>
<feature type="compositionally biased region" description="Basic residues" evidence="1">
    <location>
        <begin position="207"/>
        <end position="216"/>
    </location>
</feature>
<feature type="compositionally biased region" description="Polar residues" evidence="1">
    <location>
        <begin position="111"/>
        <end position="121"/>
    </location>
</feature>
<dbReference type="AlphaFoldDB" id="A0AAD7LG60"/>
<comment type="caution">
    <text evidence="3">The sequence shown here is derived from an EMBL/GenBank/DDBJ whole genome shotgun (WGS) entry which is preliminary data.</text>
</comment>
<keyword evidence="4" id="KW-1185">Reference proteome</keyword>
<dbReference type="InterPro" id="IPR023214">
    <property type="entry name" value="HAD_sf"/>
</dbReference>
<feature type="compositionally biased region" description="Polar residues" evidence="1">
    <location>
        <begin position="227"/>
        <end position="236"/>
    </location>
</feature>
<feature type="compositionally biased region" description="Basic residues" evidence="1">
    <location>
        <begin position="339"/>
        <end position="351"/>
    </location>
</feature>
<evidence type="ECO:0000313" key="3">
    <source>
        <dbReference type="EMBL" id="KAJ7956485.1"/>
    </source>
</evidence>
<feature type="compositionally biased region" description="Polar residues" evidence="1">
    <location>
        <begin position="486"/>
        <end position="500"/>
    </location>
</feature>
<dbReference type="PROSITE" id="PS50969">
    <property type="entry name" value="FCP1"/>
    <property type="match status" value="1"/>
</dbReference>
<dbReference type="Gene3D" id="3.40.50.1000">
    <property type="entry name" value="HAD superfamily/HAD-like"/>
    <property type="match status" value="1"/>
</dbReference>